<keyword evidence="9" id="KW-1133">Transmembrane helix</keyword>
<keyword evidence="6" id="KW-0418">Kinase</keyword>
<dbReference type="CDD" id="cd00130">
    <property type="entry name" value="PAS"/>
    <property type="match status" value="1"/>
</dbReference>
<reference evidence="12" key="2">
    <citation type="journal article" date="2021" name="PeerJ">
        <title>Extensive microbial diversity within the chicken gut microbiome revealed by metagenomics and culture.</title>
        <authorList>
            <person name="Gilroy R."/>
            <person name="Ravi A."/>
            <person name="Getino M."/>
            <person name="Pursley I."/>
            <person name="Horton D.L."/>
            <person name="Alikhan N.F."/>
            <person name="Baker D."/>
            <person name="Gharbi K."/>
            <person name="Hall N."/>
            <person name="Watson M."/>
            <person name="Adriaenssens E.M."/>
            <person name="Foster-Nyarko E."/>
            <person name="Jarju S."/>
            <person name="Secka A."/>
            <person name="Antonio M."/>
            <person name="Oren A."/>
            <person name="Chaudhuri R.R."/>
            <person name="La Ragione R."/>
            <person name="Hildebrand F."/>
            <person name="Pallen M.J."/>
        </authorList>
    </citation>
    <scope>NUCLEOTIDE SEQUENCE</scope>
    <source>
        <strain evidence="12">3924</strain>
    </source>
</reference>
<comment type="caution">
    <text evidence="12">The sequence shown here is derived from an EMBL/GenBank/DDBJ whole genome shotgun (WGS) entry which is preliminary data.</text>
</comment>
<keyword evidence="3" id="KW-0597">Phosphoprotein</keyword>
<evidence type="ECO:0000256" key="1">
    <source>
        <dbReference type="ARBA" id="ARBA00000085"/>
    </source>
</evidence>
<dbReference type="InterPro" id="IPR003594">
    <property type="entry name" value="HATPase_dom"/>
</dbReference>
<feature type="domain" description="Histidine kinase" evidence="10">
    <location>
        <begin position="228"/>
        <end position="436"/>
    </location>
</feature>
<dbReference type="PANTHER" id="PTHR43065:SF46">
    <property type="entry name" value="C4-DICARBOXYLATE TRANSPORT SENSOR PROTEIN DCTB"/>
    <property type="match status" value="1"/>
</dbReference>
<evidence type="ECO:0000256" key="9">
    <source>
        <dbReference type="SAM" id="Phobius"/>
    </source>
</evidence>
<dbReference type="GO" id="GO:0005524">
    <property type="term" value="F:ATP binding"/>
    <property type="evidence" value="ECO:0007669"/>
    <property type="project" value="UniProtKB-KW"/>
</dbReference>
<dbReference type="PROSITE" id="PS50112">
    <property type="entry name" value="PAS"/>
    <property type="match status" value="1"/>
</dbReference>
<dbReference type="NCBIfam" id="TIGR00229">
    <property type="entry name" value="sensory_box"/>
    <property type="match status" value="1"/>
</dbReference>
<evidence type="ECO:0000256" key="4">
    <source>
        <dbReference type="ARBA" id="ARBA00022679"/>
    </source>
</evidence>
<dbReference type="PRINTS" id="PR00344">
    <property type="entry name" value="BCTRLSENSOR"/>
</dbReference>
<dbReference type="EC" id="2.7.13.3" evidence="2"/>
<evidence type="ECO:0000313" key="13">
    <source>
        <dbReference type="Proteomes" id="UP000712007"/>
    </source>
</evidence>
<comment type="catalytic activity">
    <reaction evidence="1">
        <text>ATP + protein L-histidine = ADP + protein N-phospho-L-histidine.</text>
        <dbReference type="EC" id="2.7.13.3"/>
    </reaction>
</comment>
<evidence type="ECO:0000256" key="5">
    <source>
        <dbReference type="ARBA" id="ARBA00022741"/>
    </source>
</evidence>
<organism evidence="12 13">
    <name type="scientific">Candidatus Aphodosoma intestinipullorum</name>
    <dbReference type="NCBI Taxonomy" id="2840674"/>
    <lineage>
        <taxon>Bacteria</taxon>
        <taxon>Pseudomonadati</taxon>
        <taxon>Bacteroidota</taxon>
        <taxon>Bacteroidia</taxon>
        <taxon>Bacteroidales</taxon>
        <taxon>Candidatus Aphodosoma</taxon>
    </lineage>
</organism>
<dbReference type="Gene3D" id="3.30.450.20">
    <property type="entry name" value="PAS domain"/>
    <property type="match status" value="1"/>
</dbReference>
<dbReference type="EMBL" id="JADIMV010000074">
    <property type="protein sequence ID" value="MBO8439889.1"/>
    <property type="molecule type" value="Genomic_DNA"/>
</dbReference>
<dbReference type="GO" id="GO:0004673">
    <property type="term" value="F:protein histidine kinase activity"/>
    <property type="evidence" value="ECO:0007669"/>
    <property type="project" value="UniProtKB-EC"/>
</dbReference>
<keyword evidence="9" id="KW-0812">Transmembrane</keyword>
<evidence type="ECO:0000256" key="7">
    <source>
        <dbReference type="ARBA" id="ARBA00022840"/>
    </source>
</evidence>
<dbReference type="GO" id="GO:0000160">
    <property type="term" value="P:phosphorelay signal transduction system"/>
    <property type="evidence" value="ECO:0007669"/>
    <property type="project" value="UniProtKB-KW"/>
</dbReference>
<dbReference type="SUPFAM" id="SSF55785">
    <property type="entry name" value="PYP-like sensor domain (PAS domain)"/>
    <property type="match status" value="1"/>
</dbReference>
<name>A0A940IEQ8_9BACT</name>
<evidence type="ECO:0000259" key="10">
    <source>
        <dbReference type="PROSITE" id="PS50109"/>
    </source>
</evidence>
<keyword evidence="8" id="KW-0902">Two-component regulatory system</keyword>
<keyword evidence="5" id="KW-0547">Nucleotide-binding</keyword>
<dbReference type="Proteomes" id="UP000712007">
    <property type="component" value="Unassembled WGS sequence"/>
</dbReference>
<dbReference type="Gene3D" id="3.30.565.10">
    <property type="entry name" value="Histidine kinase-like ATPase, C-terminal domain"/>
    <property type="match status" value="1"/>
</dbReference>
<evidence type="ECO:0000313" key="12">
    <source>
        <dbReference type="EMBL" id="MBO8439889.1"/>
    </source>
</evidence>
<dbReference type="Pfam" id="PF00989">
    <property type="entry name" value="PAS"/>
    <property type="match status" value="1"/>
</dbReference>
<dbReference type="InterPro" id="IPR013767">
    <property type="entry name" value="PAS_fold"/>
</dbReference>
<keyword evidence="7" id="KW-0067">ATP-binding</keyword>
<dbReference type="Pfam" id="PF02518">
    <property type="entry name" value="HATPase_c"/>
    <property type="match status" value="1"/>
</dbReference>
<dbReference type="InterPro" id="IPR005467">
    <property type="entry name" value="His_kinase_dom"/>
</dbReference>
<dbReference type="GO" id="GO:0006355">
    <property type="term" value="P:regulation of DNA-templated transcription"/>
    <property type="evidence" value="ECO:0007669"/>
    <property type="project" value="InterPro"/>
</dbReference>
<keyword evidence="4" id="KW-0808">Transferase</keyword>
<evidence type="ECO:0000256" key="3">
    <source>
        <dbReference type="ARBA" id="ARBA00022553"/>
    </source>
</evidence>
<dbReference type="SUPFAM" id="SSF55874">
    <property type="entry name" value="ATPase domain of HSP90 chaperone/DNA topoisomerase II/histidine kinase"/>
    <property type="match status" value="1"/>
</dbReference>
<accession>A0A940IEQ8</accession>
<dbReference type="InterPro" id="IPR000014">
    <property type="entry name" value="PAS"/>
</dbReference>
<reference evidence="12" key="1">
    <citation type="submission" date="2020-10" db="EMBL/GenBank/DDBJ databases">
        <authorList>
            <person name="Gilroy R."/>
        </authorList>
    </citation>
    <scope>NUCLEOTIDE SEQUENCE</scope>
    <source>
        <strain evidence="12">3924</strain>
    </source>
</reference>
<dbReference type="InterPro" id="IPR036890">
    <property type="entry name" value="HATPase_C_sf"/>
</dbReference>
<dbReference type="SMART" id="SM00387">
    <property type="entry name" value="HATPase_c"/>
    <property type="match status" value="1"/>
</dbReference>
<feature type="transmembrane region" description="Helical" evidence="9">
    <location>
        <begin position="33"/>
        <end position="51"/>
    </location>
</feature>
<dbReference type="InterPro" id="IPR004358">
    <property type="entry name" value="Sig_transdc_His_kin-like_C"/>
</dbReference>
<dbReference type="AlphaFoldDB" id="A0A940IEQ8"/>
<keyword evidence="9" id="KW-0472">Membrane</keyword>
<evidence type="ECO:0000256" key="6">
    <source>
        <dbReference type="ARBA" id="ARBA00022777"/>
    </source>
</evidence>
<feature type="domain" description="PAS" evidence="11">
    <location>
        <begin position="109"/>
        <end position="146"/>
    </location>
</feature>
<evidence type="ECO:0000259" key="11">
    <source>
        <dbReference type="PROSITE" id="PS50112"/>
    </source>
</evidence>
<dbReference type="PROSITE" id="PS50109">
    <property type="entry name" value="HIS_KIN"/>
    <property type="match status" value="1"/>
</dbReference>
<protein>
    <recommendedName>
        <fullName evidence="2">histidine kinase</fullName>
        <ecNumber evidence="2">2.7.13.3</ecNumber>
    </recommendedName>
</protein>
<proteinExistence type="predicted"/>
<evidence type="ECO:0000256" key="8">
    <source>
        <dbReference type="ARBA" id="ARBA00023012"/>
    </source>
</evidence>
<gene>
    <name evidence="12" type="ORF">IAC51_04485</name>
</gene>
<sequence>MAYKLPVAPVLHYTLTIAGTAAATIGVLQDDTPLAICGITAVVIAVILAVLSRRAMRERCWLIIEAARNKDYSFRLPRHGFSGGELFLQEALNSIGAMLGEQHRQTEQQERFYGEIMSNITTGIIVLDKEGNILKTNAQAARIFGLPQLTSLHQLDRDGQRTSQQIAALHPGRSLNITYRSRLRQEQLLLSASQATLDNDRVTIIAVNDIRAELDAKELDTWVKLTRVLTHEIMNSVAPIASLSETLLQRTASADPKIHKGIQAIHDTSAGLVSFVDSYRKFSSLQQPSPATFSVSSLIDSLLELDIIPPAIQLTTDISPRTLTLTADPNLIRQALLNVVKNAVQAIDTTPGGRILITARATPDSGAVILISNNGPAIPADAADKIFMPFFTTRRDGNGIGLALSMQIMKLSGGTISLVRSNPPGMNVTFALEFFP</sequence>
<evidence type="ECO:0000256" key="2">
    <source>
        <dbReference type="ARBA" id="ARBA00012438"/>
    </source>
</evidence>
<dbReference type="PANTHER" id="PTHR43065">
    <property type="entry name" value="SENSOR HISTIDINE KINASE"/>
    <property type="match status" value="1"/>
</dbReference>
<dbReference type="InterPro" id="IPR035965">
    <property type="entry name" value="PAS-like_dom_sf"/>
</dbReference>